<accession>A0AAD7MX80</accession>
<feature type="compositionally biased region" description="Polar residues" evidence="1">
    <location>
        <begin position="96"/>
        <end position="106"/>
    </location>
</feature>
<organism evidence="2 3">
    <name type="scientific">Mycena maculata</name>
    <dbReference type="NCBI Taxonomy" id="230809"/>
    <lineage>
        <taxon>Eukaryota</taxon>
        <taxon>Fungi</taxon>
        <taxon>Dikarya</taxon>
        <taxon>Basidiomycota</taxon>
        <taxon>Agaricomycotina</taxon>
        <taxon>Agaricomycetes</taxon>
        <taxon>Agaricomycetidae</taxon>
        <taxon>Agaricales</taxon>
        <taxon>Marasmiineae</taxon>
        <taxon>Mycenaceae</taxon>
        <taxon>Mycena</taxon>
    </lineage>
</organism>
<dbReference type="EMBL" id="JARJLG010000150">
    <property type="protein sequence ID" value="KAJ7736216.1"/>
    <property type="molecule type" value="Genomic_DNA"/>
</dbReference>
<comment type="caution">
    <text evidence="2">The sequence shown here is derived from an EMBL/GenBank/DDBJ whole genome shotgun (WGS) entry which is preliminary data.</text>
</comment>
<protein>
    <submittedName>
        <fullName evidence="2">Uncharacterized protein</fullName>
    </submittedName>
</protein>
<evidence type="ECO:0000313" key="3">
    <source>
        <dbReference type="Proteomes" id="UP001215280"/>
    </source>
</evidence>
<sequence>MLWYPPIPRFTRSGKEFAALSLPTCVSPLQDPHFDFTPLVAHAVAAEHTDQEDHEDENASDTGEDTVDDVVPSDPLNAPRAALQNVAAANPPPLTRSWQTPHTGPHQQRPAKPHRLTKKHAADTTRRKKKRLDQKQQQGHVPTTSTIREHVQPAAPVATDLDTSALPAARVKDTDKRHGSKVRRSLSNLLGLGFQLVEWDGCYGEAVKLAFQAIRNAGAEARFSALMHQHRHGLFAAVNIDLSYGKGQRTPSWLHAKEYTGLAEGLLANHSIQCLAGFADAVFALWVPRLYQYYRNCDAKLRDEHVGFFRCGIQLRPQCLDVQTSGRLESCVRVVATLSFGTWGLLLDSRRAHSSYSPPPVAHSNVPVQDNEEHVSFTQFSAGGIFRYVDNGCQTVEELAENDLEEYERLMALKATRWEEGLKLFSTITELLQ</sequence>
<feature type="compositionally biased region" description="Acidic residues" evidence="1">
    <location>
        <begin position="52"/>
        <end position="68"/>
    </location>
</feature>
<reference evidence="2" key="1">
    <citation type="submission" date="2023-03" db="EMBL/GenBank/DDBJ databases">
        <title>Massive genome expansion in bonnet fungi (Mycena s.s.) driven by repeated elements and novel gene families across ecological guilds.</title>
        <authorList>
            <consortium name="Lawrence Berkeley National Laboratory"/>
            <person name="Harder C.B."/>
            <person name="Miyauchi S."/>
            <person name="Viragh M."/>
            <person name="Kuo A."/>
            <person name="Thoen E."/>
            <person name="Andreopoulos B."/>
            <person name="Lu D."/>
            <person name="Skrede I."/>
            <person name="Drula E."/>
            <person name="Henrissat B."/>
            <person name="Morin E."/>
            <person name="Kohler A."/>
            <person name="Barry K."/>
            <person name="LaButti K."/>
            <person name="Morin E."/>
            <person name="Salamov A."/>
            <person name="Lipzen A."/>
            <person name="Mereny Z."/>
            <person name="Hegedus B."/>
            <person name="Baldrian P."/>
            <person name="Stursova M."/>
            <person name="Weitz H."/>
            <person name="Taylor A."/>
            <person name="Grigoriev I.V."/>
            <person name="Nagy L.G."/>
            <person name="Martin F."/>
            <person name="Kauserud H."/>
        </authorList>
    </citation>
    <scope>NUCLEOTIDE SEQUENCE</scope>
    <source>
        <strain evidence="2">CBHHK188m</strain>
    </source>
</reference>
<proteinExistence type="predicted"/>
<evidence type="ECO:0000256" key="1">
    <source>
        <dbReference type="SAM" id="MobiDB-lite"/>
    </source>
</evidence>
<feature type="region of interest" description="Disordered" evidence="1">
    <location>
        <begin position="47"/>
        <end position="161"/>
    </location>
</feature>
<name>A0AAD7MX80_9AGAR</name>
<evidence type="ECO:0000313" key="2">
    <source>
        <dbReference type="EMBL" id="KAJ7736216.1"/>
    </source>
</evidence>
<gene>
    <name evidence="2" type="ORF">DFH07DRAFT_779764</name>
</gene>
<dbReference type="AlphaFoldDB" id="A0AAD7MX80"/>
<feature type="compositionally biased region" description="Basic residues" evidence="1">
    <location>
        <begin position="109"/>
        <end position="119"/>
    </location>
</feature>
<dbReference type="Proteomes" id="UP001215280">
    <property type="component" value="Unassembled WGS sequence"/>
</dbReference>
<keyword evidence="3" id="KW-1185">Reference proteome</keyword>